<comment type="caution">
    <text evidence="11">The sequence shown here is derived from an EMBL/GenBank/DDBJ whole genome shotgun (WGS) entry which is preliminary data.</text>
</comment>
<dbReference type="Pfam" id="PF13004">
    <property type="entry name" value="BACON"/>
    <property type="match status" value="2"/>
</dbReference>
<evidence type="ECO:0000313" key="12">
    <source>
        <dbReference type="Proteomes" id="UP000003416"/>
    </source>
</evidence>
<feature type="domain" description="BACON" evidence="10">
    <location>
        <begin position="160"/>
        <end position="214"/>
    </location>
</feature>
<evidence type="ECO:0000259" key="9">
    <source>
        <dbReference type="Pfam" id="PF00150"/>
    </source>
</evidence>
<name>F3PST1_9BACE</name>
<keyword evidence="2 7" id="KW-0378">Hydrolase</keyword>
<feature type="chain" id="PRO_5003301780" evidence="8">
    <location>
        <begin position="25"/>
        <end position="581"/>
    </location>
</feature>
<evidence type="ECO:0000256" key="7">
    <source>
        <dbReference type="RuleBase" id="RU361153"/>
    </source>
</evidence>
<dbReference type="EMBL" id="AFBN01000033">
    <property type="protein sequence ID" value="EGF57191.1"/>
    <property type="molecule type" value="Genomic_DNA"/>
</dbReference>
<dbReference type="Gene3D" id="2.60.40.10">
    <property type="entry name" value="Immunoglobulins"/>
    <property type="match status" value="2"/>
</dbReference>
<dbReference type="Gene3D" id="3.20.20.80">
    <property type="entry name" value="Glycosidases"/>
    <property type="match status" value="1"/>
</dbReference>
<evidence type="ECO:0000256" key="2">
    <source>
        <dbReference type="ARBA" id="ARBA00022801"/>
    </source>
</evidence>
<dbReference type="InterPro" id="IPR013783">
    <property type="entry name" value="Ig-like_fold"/>
</dbReference>
<keyword evidence="3" id="KW-0136">Cellulose degradation</keyword>
<evidence type="ECO:0000256" key="6">
    <source>
        <dbReference type="ARBA" id="ARBA00023326"/>
    </source>
</evidence>
<dbReference type="InterPro" id="IPR001547">
    <property type="entry name" value="Glyco_hydro_5"/>
</dbReference>
<dbReference type="CDD" id="cd14948">
    <property type="entry name" value="BACON"/>
    <property type="match status" value="2"/>
</dbReference>
<dbReference type="Proteomes" id="UP000003416">
    <property type="component" value="Unassembled WGS sequence"/>
</dbReference>
<dbReference type="InterPro" id="IPR017853">
    <property type="entry name" value="GH"/>
</dbReference>
<evidence type="ECO:0000259" key="10">
    <source>
        <dbReference type="Pfam" id="PF13004"/>
    </source>
</evidence>
<dbReference type="GO" id="GO:0030245">
    <property type="term" value="P:cellulose catabolic process"/>
    <property type="evidence" value="ECO:0007669"/>
    <property type="project" value="UniProtKB-KW"/>
</dbReference>
<evidence type="ECO:0000256" key="8">
    <source>
        <dbReference type="SAM" id="SignalP"/>
    </source>
</evidence>
<organism evidence="11 12">
    <name type="scientific">Bacteroides fluxus YIT 12057</name>
    <dbReference type="NCBI Taxonomy" id="763034"/>
    <lineage>
        <taxon>Bacteria</taxon>
        <taxon>Pseudomonadati</taxon>
        <taxon>Bacteroidota</taxon>
        <taxon>Bacteroidia</taxon>
        <taxon>Bacteroidales</taxon>
        <taxon>Bacteroidaceae</taxon>
        <taxon>Bacteroides</taxon>
    </lineage>
</organism>
<gene>
    <name evidence="11" type="ORF">HMPREF9446_01793</name>
</gene>
<evidence type="ECO:0000256" key="3">
    <source>
        <dbReference type="ARBA" id="ARBA00023001"/>
    </source>
</evidence>
<keyword evidence="8" id="KW-0732">Signal</keyword>
<evidence type="ECO:0000256" key="5">
    <source>
        <dbReference type="ARBA" id="ARBA00023295"/>
    </source>
</evidence>
<evidence type="ECO:0000256" key="4">
    <source>
        <dbReference type="ARBA" id="ARBA00023277"/>
    </source>
</evidence>
<feature type="domain" description="Glycoside hydrolase family 5" evidence="9">
    <location>
        <begin position="239"/>
        <end position="552"/>
    </location>
</feature>
<comment type="similarity">
    <text evidence="1 7">Belongs to the glycosyl hydrolase 5 (cellulase A) family.</text>
</comment>
<dbReference type="Pfam" id="PF00150">
    <property type="entry name" value="Cellulase"/>
    <property type="match status" value="1"/>
</dbReference>
<dbReference type="InterPro" id="IPR024361">
    <property type="entry name" value="BACON"/>
</dbReference>
<dbReference type="GO" id="GO:0008422">
    <property type="term" value="F:beta-glucosidase activity"/>
    <property type="evidence" value="ECO:0007669"/>
    <property type="project" value="TreeGrafter"/>
</dbReference>
<dbReference type="GO" id="GO:0009986">
    <property type="term" value="C:cell surface"/>
    <property type="evidence" value="ECO:0007669"/>
    <property type="project" value="TreeGrafter"/>
</dbReference>
<dbReference type="STRING" id="763034.HMPREF9446_01793"/>
<dbReference type="AlphaFoldDB" id="F3PST1"/>
<keyword evidence="4" id="KW-0119">Carbohydrate metabolism</keyword>
<dbReference type="RefSeq" id="WP_009125075.1">
    <property type="nucleotide sequence ID" value="NZ_GL882630.1"/>
</dbReference>
<dbReference type="InterPro" id="IPR050386">
    <property type="entry name" value="Glycosyl_hydrolase_5"/>
</dbReference>
<dbReference type="PROSITE" id="PS51257">
    <property type="entry name" value="PROKAR_LIPOPROTEIN"/>
    <property type="match status" value="1"/>
</dbReference>
<dbReference type="HOGENOM" id="CLU_018668_3_0_10"/>
<reference evidence="11 12" key="1">
    <citation type="submission" date="2011-02" db="EMBL/GenBank/DDBJ databases">
        <authorList>
            <person name="Weinstock G."/>
            <person name="Sodergren E."/>
            <person name="Clifton S."/>
            <person name="Fulton L."/>
            <person name="Fulton B."/>
            <person name="Courtney L."/>
            <person name="Fronick C."/>
            <person name="Harrison M."/>
            <person name="Strong C."/>
            <person name="Farmer C."/>
            <person name="Delahaunty K."/>
            <person name="Markovic C."/>
            <person name="Hall O."/>
            <person name="Minx P."/>
            <person name="Tomlinson C."/>
            <person name="Mitreva M."/>
            <person name="Hou S."/>
            <person name="Chen J."/>
            <person name="Wollam A."/>
            <person name="Pepin K.H."/>
            <person name="Johnson M."/>
            <person name="Bhonagiri V."/>
            <person name="Zhang X."/>
            <person name="Suruliraj S."/>
            <person name="Warren W."/>
            <person name="Chinwalla A."/>
            <person name="Mardis E.R."/>
            <person name="Wilson R.K."/>
        </authorList>
    </citation>
    <scope>NUCLEOTIDE SEQUENCE [LARGE SCALE GENOMIC DNA]</scope>
    <source>
        <strain evidence="11 12">YIT 12057</strain>
    </source>
</reference>
<dbReference type="PANTHER" id="PTHR31297">
    <property type="entry name" value="GLUCAN ENDO-1,6-BETA-GLUCOSIDASE B"/>
    <property type="match status" value="1"/>
</dbReference>
<dbReference type="SUPFAM" id="SSF51445">
    <property type="entry name" value="(Trans)glycosidases"/>
    <property type="match status" value="1"/>
</dbReference>
<keyword evidence="6" id="KW-0624">Polysaccharide degradation</keyword>
<evidence type="ECO:0000256" key="1">
    <source>
        <dbReference type="ARBA" id="ARBA00005641"/>
    </source>
</evidence>
<feature type="domain" description="BACON" evidence="10">
    <location>
        <begin position="69"/>
        <end position="126"/>
    </location>
</feature>
<keyword evidence="12" id="KW-1185">Reference proteome</keyword>
<dbReference type="PANTHER" id="PTHR31297:SF41">
    <property type="entry name" value="ENDOGLUCANASE, PUTATIVE (AFU_ORTHOLOGUE AFUA_5G01830)-RELATED"/>
    <property type="match status" value="1"/>
</dbReference>
<accession>F3PST1</accession>
<proteinExistence type="inferred from homology"/>
<dbReference type="GeneID" id="86049413"/>
<protein>
    <submittedName>
        <fullName evidence="11">Cellulase</fullName>
    </submittedName>
</protein>
<dbReference type="GO" id="GO:0005576">
    <property type="term" value="C:extracellular region"/>
    <property type="evidence" value="ECO:0007669"/>
    <property type="project" value="TreeGrafter"/>
</dbReference>
<dbReference type="eggNOG" id="COG2730">
    <property type="taxonomic scope" value="Bacteria"/>
</dbReference>
<evidence type="ECO:0000313" key="11">
    <source>
        <dbReference type="EMBL" id="EGF57191.1"/>
    </source>
</evidence>
<feature type="signal peptide" evidence="8">
    <location>
        <begin position="1"/>
        <end position="24"/>
    </location>
</feature>
<sequence>MRNTVDLFKTCLVLLALSFFPFFASCSDDNSGTATPEVTIPENILANGMAFAKTGGTRTLNIKSNMAVEVTSSAPDWCKVTAEPSASSTVFKYTVAVDANVATENRSATVMVMAGGSKAGEFTVTQTAADGLIIDSESLSFDMPAEGGTLSVKLTANGEVTATPDVNWITVADTRAMVEKTFTFTVSKNVVAEREGHISFVLGNLTETVTVKQAKGESAGMNSDARTLASKIYAGINIGNTMEVPGGETGWGNPKVSRTYIDGLKAMGFNAVRIPCAWDSYIINQASYEIDPAWLERVSEVVGYCVSNDMYVVVNIHWDGGWLEDHILGGYNGEIDAKQKALWTQIALKLNEYDEHLLFAGCNEPGMNETTSTGNTFKDPEDIRTIMKYEQTFVDAVRATGGNNATRCLIVQAPGTRIDDAVGGIYALPEDVVENRLMVEVHYYDPYQFCLMEEDAGWGKVFWYWGTDYHVSGSEHNATSGEESDVIGQFRKMKAHYVDKGVPVIIGEYSAMQRMVPENQDAHDKSRGYWNEVVTREAKNHGIVPFHWETGNEINRSTGIATDSHIIDGIMKGAGDGKYPY</sequence>
<keyword evidence="5 7" id="KW-0326">Glycosidase</keyword>